<name>A0AAW3X188_9CLOT</name>
<dbReference type="AlphaFoldDB" id="A0AAW3X188"/>
<dbReference type="RefSeq" id="WP_118651382.1">
    <property type="nucleotide sequence ID" value="NZ_JACOOW010000004.1"/>
</dbReference>
<gene>
    <name evidence="1" type="ORF">H8S19_04035</name>
</gene>
<reference evidence="1 2" key="1">
    <citation type="submission" date="2020-08" db="EMBL/GenBank/DDBJ databases">
        <title>Genome public.</title>
        <authorList>
            <person name="Liu C."/>
            <person name="Sun Q."/>
        </authorList>
    </citation>
    <scope>NUCLEOTIDE SEQUENCE [LARGE SCALE GENOMIC DNA]</scope>
    <source>
        <strain evidence="1 2">BX14</strain>
    </source>
</reference>
<evidence type="ECO:0000313" key="2">
    <source>
        <dbReference type="Proteomes" id="UP000653904"/>
    </source>
</evidence>
<protein>
    <submittedName>
        <fullName evidence="1">Uncharacterized protein</fullName>
    </submittedName>
</protein>
<evidence type="ECO:0000313" key="1">
    <source>
        <dbReference type="EMBL" id="MBC5656242.1"/>
    </source>
</evidence>
<dbReference type="Proteomes" id="UP000653904">
    <property type="component" value="Unassembled WGS sequence"/>
</dbReference>
<proteinExistence type="predicted"/>
<comment type="caution">
    <text evidence="1">The sequence shown here is derived from an EMBL/GenBank/DDBJ whole genome shotgun (WGS) entry which is preliminary data.</text>
</comment>
<dbReference type="EMBL" id="JACOOW010000004">
    <property type="protein sequence ID" value="MBC5656242.1"/>
    <property type="molecule type" value="Genomic_DNA"/>
</dbReference>
<keyword evidence="2" id="KW-1185">Reference proteome</keyword>
<sequence>MKDTGKMVSASWHEYEKAIFMEMWERESSCSRVGTFGTESAVRKRGGSRNLPYLNAANSVTGHVCMNSNKLRPMTKKRSAVCILIILF</sequence>
<organism evidence="1 2">
    <name type="scientific">Clostridium segne</name>
    <dbReference type="NCBI Taxonomy" id="2763038"/>
    <lineage>
        <taxon>Bacteria</taxon>
        <taxon>Bacillati</taxon>
        <taxon>Bacillota</taxon>
        <taxon>Clostridia</taxon>
        <taxon>Eubacteriales</taxon>
        <taxon>Clostridiaceae</taxon>
        <taxon>Clostridium</taxon>
    </lineage>
</organism>
<accession>A0AAW3X188</accession>